<feature type="signal peptide" evidence="2">
    <location>
        <begin position="1"/>
        <end position="19"/>
    </location>
</feature>
<feature type="compositionally biased region" description="Low complexity" evidence="1">
    <location>
        <begin position="149"/>
        <end position="206"/>
    </location>
</feature>
<dbReference type="OrthoDB" id="1045822at2759"/>
<evidence type="ECO:0000313" key="3">
    <source>
        <dbReference type="EMBL" id="GAQ88035.1"/>
    </source>
</evidence>
<evidence type="ECO:0000256" key="2">
    <source>
        <dbReference type="SAM" id="SignalP"/>
    </source>
</evidence>
<dbReference type="STRING" id="105231.A0A1Y1IAP5"/>
<feature type="compositionally biased region" description="Polar residues" evidence="1">
    <location>
        <begin position="117"/>
        <end position="132"/>
    </location>
</feature>
<feature type="compositionally biased region" description="Pro residues" evidence="1">
    <location>
        <begin position="139"/>
        <end position="148"/>
    </location>
</feature>
<organism evidence="3 4">
    <name type="scientific">Klebsormidium nitens</name>
    <name type="common">Green alga</name>
    <name type="synonym">Ulothrix nitens</name>
    <dbReference type="NCBI Taxonomy" id="105231"/>
    <lineage>
        <taxon>Eukaryota</taxon>
        <taxon>Viridiplantae</taxon>
        <taxon>Streptophyta</taxon>
        <taxon>Klebsormidiophyceae</taxon>
        <taxon>Klebsormidiales</taxon>
        <taxon>Klebsormidiaceae</taxon>
        <taxon>Klebsormidium</taxon>
    </lineage>
</organism>
<evidence type="ECO:0000313" key="4">
    <source>
        <dbReference type="Proteomes" id="UP000054558"/>
    </source>
</evidence>
<reference evidence="3 4" key="1">
    <citation type="journal article" date="2014" name="Nat. Commun.">
        <title>Klebsormidium flaccidum genome reveals primary factors for plant terrestrial adaptation.</title>
        <authorList>
            <person name="Hori K."/>
            <person name="Maruyama F."/>
            <person name="Fujisawa T."/>
            <person name="Togashi T."/>
            <person name="Yamamoto N."/>
            <person name="Seo M."/>
            <person name="Sato S."/>
            <person name="Yamada T."/>
            <person name="Mori H."/>
            <person name="Tajima N."/>
            <person name="Moriyama T."/>
            <person name="Ikeuchi M."/>
            <person name="Watanabe M."/>
            <person name="Wada H."/>
            <person name="Kobayashi K."/>
            <person name="Saito M."/>
            <person name="Masuda T."/>
            <person name="Sasaki-Sekimoto Y."/>
            <person name="Mashiguchi K."/>
            <person name="Awai K."/>
            <person name="Shimojima M."/>
            <person name="Masuda S."/>
            <person name="Iwai M."/>
            <person name="Nobusawa T."/>
            <person name="Narise T."/>
            <person name="Kondo S."/>
            <person name="Saito H."/>
            <person name="Sato R."/>
            <person name="Murakawa M."/>
            <person name="Ihara Y."/>
            <person name="Oshima-Yamada Y."/>
            <person name="Ohtaka K."/>
            <person name="Satoh M."/>
            <person name="Sonobe K."/>
            <person name="Ishii M."/>
            <person name="Ohtani R."/>
            <person name="Kanamori-Sato M."/>
            <person name="Honoki R."/>
            <person name="Miyazaki D."/>
            <person name="Mochizuki H."/>
            <person name="Umetsu J."/>
            <person name="Higashi K."/>
            <person name="Shibata D."/>
            <person name="Kamiya Y."/>
            <person name="Sato N."/>
            <person name="Nakamura Y."/>
            <person name="Tabata S."/>
            <person name="Ida S."/>
            <person name="Kurokawa K."/>
            <person name="Ohta H."/>
        </authorList>
    </citation>
    <scope>NUCLEOTIDE SEQUENCE [LARGE SCALE GENOMIC DNA]</scope>
    <source>
        <strain evidence="3 4">NIES-2285</strain>
    </source>
</reference>
<accession>A0A1Y1IAP5</accession>
<dbReference type="Pfam" id="PF04749">
    <property type="entry name" value="PLAC8"/>
    <property type="match status" value="1"/>
</dbReference>
<feature type="region of interest" description="Disordered" evidence="1">
    <location>
        <begin position="110"/>
        <end position="239"/>
    </location>
</feature>
<evidence type="ECO:0000256" key="1">
    <source>
        <dbReference type="SAM" id="MobiDB-lite"/>
    </source>
</evidence>
<feature type="chain" id="PRO_5013208642" description="PLAC8 family protein" evidence="2">
    <location>
        <begin position="20"/>
        <end position="239"/>
    </location>
</feature>
<dbReference type="Proteomes" id="UP000054558">
    <property type="component" value="Unassembled WGS sequence"/>
</dbReference>
<keyword evidence="4" id="KW-1185">Reference proteome</keyword>
<proteinExistence type="predicted"/>
<dbReference type="EMBL" id="DF237344">
    <property type="protein sequence ID" value="GAQ88035.1"/>
    <property type="molecule type" value="Genomic_DNA"/>
</dbReference>
<name>A0A1Y1IAP5_KLENI</name>
<dbReference type="NCBIfam" id="TIGR01571">
    <property type="entry name" value="A_thal_Cys_rich"/>
    <property type="match status" value="1"/>
</dbReference>
<protein>
    <recommendedName>
        <fullName evidence="5">PLAC8 family protein</fullName>
    </recommendedName>
</protein>
<dbReference type="AlphaFoldDB" id="A0A1Y1IAP5"/>
<sequence length="239" mass="25676">MGLLCPCVVFGWNVEQLEGECCCPCIMHVVCTAVGCVSCYASAYRTRIRAKYNLVESPCGDCCTHFWCHCFALCQEYRQLKKEPPQAFLAGPPAIITPPPTQQMQPIGYVPGGSPSALMTQNPPPQSAQMSPNGFGGPKPYPMAPNAPPLQQNPYPPAQYQQQQYEQQMYPPAQPQGGPYYGQQPSSPSGYGQGGPPQQYQGSGMSTPQYMQGGNMPQGGPAYGQGYGPQGGAPNAWGR</sequence>
<dbReference type="OMA" id="CCQYGQN"/>
<evidence type="ECO:0008006" key="5">
    <source>
        <dbReference type="Google" id="ProtNLM"/>
    </source>
</evidence>
<keyword evidence="2" id="KW-0732">Signal</keyword>
<feature type="compositionally biased region" description="Gly residues" evidence="1">
    <location>
        <begin position="221"/>
        <end position="231"/>
    </location>
</feature>
<gene>
    <name evidence="3" type="ORF">KFL_003950120</name>
</gene>
<dbReference type="InterPro" id="IPR006461">
    <property type="entry name" value="PLAC_motif_containing"/>
</dbReference>
<dbReference type="PANTHER" id="PTHR15907">
    <property type="entry name" value="DUF614 FAMILY PROTEIN-RELATED"/>
    <property type="match status" value="1"/>
</dbReference>